<dbReference type="CDD" id="cd09272">
    <property type="entry name" value="RNase_HI_RT_Ty1"/>
    <property type="match status" value="1"/>
</dbReference>
<evidence type="ECO:0000256" key="1">
    <source>
        <dbReference type="SAM" id="Coils"/>
    </source>
</evidence>
<feature type="region of interest" description="Disordered" evidence="2">
    <location>
        <begin position="249"/>
        <end position="310"/>
    </location>
</feature>
<reference evidence="3" key="1">
    <citation type="journal article" date="2019" name="Sci. Rep.">
        <title>Draft genome of Tanacetum cinerariifolium, the natural source of mosquito coil.</title>
        <authorList>
            <person name="Yamashiro T."/>
            <person name="Shiraishi A."/>
            <person name="Satake H."/>
            <person name="Nakayama K."/>
        </authorList>
    </citation>
    <scope>NUCLEOTIDE SEQUENCE</scope>
</reference>
<feature type="region of interest" description="Disordered" evidence="2">
    <location>
        <begin position="529"/>
        <end position="554"/>
    </location>
</feature>
<name>A0A6L2JW67_TANCI</name>
<accession>A0A6L2JW67</accession>
<evidence type="ECO:0000256" key="2">
    <source>
        <dbReference type="SAM" id="MobiDB-lite"/>
    </source>
</evidence>
<dbReference type="EMBL" id="BKCJ010001352">
    <property type="protein sequence ID" value="GEU40797.1"/>
    <property type="molecule type" value="Genomic_DNA"/>
</dbReference>
<proteinExistence type="predicted"/>
<sequence length="797" mass="91351">MKRIFRYLKGQPKLGLWYPKVSSFDLKAYLDSDYVGANLDRKATTGEAEYIAAAHCRGQVLWIQNQLLDYGFNLMNTKIYIDNESTICIVKNHVFHSKTKHIEIRHHFIRDAYEKNLIQVLKIHTDDNIADLLTKAFDVSSKELASLTQMALGKDESNSLIVDSLLKTIWLSMHHVIAMKHWLFQSKRLLVKIVNDEFKVQALNDEKRVTIKETSIRRTLKFDDEEGISCLANDGIFTGLVNMGSEKISDKEVGQAQDDVSIHAEPSTSKPHKKPKSKRPQPIAPKVPSHEPSPEHQLPSPSNDPIPDADKDRLKLQELMNLCTRLSNKVLDIESEVIDIKFSFINKIEKLEDMVHKLEEENRIRKEKSFKSAKVDIVAPVEDKEESFKQGRMITYMDEDVEVNLEETQAKAYNIDLQHSEKVLSMQDIDKEEPAKVKEVLEVVTAAKLIIEVVTTAEPTTIATQVTKASAPKRRRCVIIQDPRETAASIIMHIELEAKLNANINWNDVIDQVKISERQDNEVMRVQEKDIEEEGNKRQGKSLEKEIAKKQRMDEDAEDLKTHLQIMANDDDDVYTEATPLASKVPVDYQIHNKNNKPYYKIIRADRTHKLFLSFITLLKNFDKEYLETLWKLVKERIETTEPKNFLDDFLLNILKIMFKMLILKLIVHIITLTTTQIFLLVEKKYPLTHFTPKQILNNVRLEVKEESEMSLELLRDDLEALELKGGYGGVCEVLGWLLGSVTKDSGFKLTGFLDANYAGCKDTFKSTSGGAQFLDEKLVSWSLKKQDYTALSIVEA</sequence>
<dbReference type="PANTHER" id="PTHR11439:SF495">
    <property type="entry name" value="REVERSE TRANSCRIPTASE, RNA-DEPENDENT DNA POLYMERASE-RELATED"/>
    <property type="match status" value="1"/>
</dbReference>
<gene>
    <name evidence="3" type="ORF">Tci_012775</name>
</gene>
<keyword evidence="1" id="KW-0175">Coiled coil</keyword>
<evidence type="ECO:0000313" key="3">
    <source>
        <dbReference type="EMBL" id="GEU40797.1"/>
    </source>
</evidence>
<protein>
    <submittedName>
        <fullName evidence="3">Putative ribonuclease H-like domain-containing protein</fullName>
    </submittedName>
</protein>
<feature type="coiled-coil region" evidence="1">
    <location>
        <begin position="316"/>
        <end position="368"/>
    </location>
</feature>
<comment type="caution">
    <text evidence="3">The sequence shown here is derived from an EMBL/GenBank/DDBJ whole genome shotgun (WGS) entry which is preliminary data.</text>
</comment>
<dbReference type="AlphaFoldDB" id="A0A6L2JW67"/>
<organism evidence="3">
    <name type="scientific">Tanacetum cinerariifolium</name>
    <name type="common">Dalmatian daisy</name>
    <name type="synonym">Chrysanthemum cinerariifolium</name>
    <dbReference type="NCBI Taxonomy" id="118510"/>
    <lineage>
        <taxon>Eukaryota</taxon>
        <taxon>Viridiplantae</taxon>
        <taxon>Streptophyta</taxon>
        <taxon>Embryophyta</taxon>
        <taxon>Tracheophyta</taxon>
        <taxon>Spermatophyta</taxon>
        <taxon>Magnoliopsida</taxon>
        <taxon>eudicotyledons</taxon>
        <taxon>Gunneridae</taxon>
        <taxon>Pentapetalae</taxon>
        <taxon>asterids</taxon>
        <taxon>campanulids</taxon>
        <taxon>Asterales</taxon>
        <taxon>Asteraceae</taxon>
        <taxon>Asteroideae</taxon>
        <taxon>Anthemideae</taxon>
        <taxon>Anthemidinae</taxon>
        <taxon>Tanacetum</taxon>
    </lineage>
</organism>
<feature type="compositionally biased region" description="Basic residues" evidence="2">
    <location>
        <begin position="270"/>
        <end position="279"/>
    </location>
</feature>
<dbReference type="PANTHER" id="PTHR11439">
    <property type="entry name" value="GAG-POL-RELATED RETROTRANSPOSON"/>
    <property type="match status" value="1"/>
</dbReference>